<dbReference type="Proteomes" id="UP000198660">
    <property type="component" value="Unassembled WGS sequence"/>
</dbReference>
<dbReference type="GO" id="GO:0015833">
    <property type="term" value="P:peptide transport"/>
    <property type="evidence" value="ECO:0007669"/>
    <property type="project" value="UniProtKB-KW"/>
</dbReference>
<evidence type="ECO:0000256" key="1">
    <source>
        <dbReference type="ARBA" id="ARBA00004196"/>
    </source>
</evidence>
<dbReference type="SUPFAM" id="SSF53850">
    <property type="entry name" value="Periplasmic binding protein-like II"/>
    <property type="match status" value="1"/>
</dbReference>
<reference evidence="9" key="1">
    <citation type="submission" date="2016-10" db="EMBL/GenBank/DDBJ databases">
        <authorList>
            <person name="Varghese N."/>
            <person name="Submissions S."/>
        </authorList>
    </citation>
    <scope>NUCLEOTIDE SEQUENCE [LARGE SCALE GENOMIC DNA]</scope>
    <source>
        <strain evidence="9">DSM 45789</strain>
    </source>
</reference>
<sequence length="544" mass="60948">MIKGLKVSLIGFLGCSLLLSACGGINGGPDGGDLGGAADTKQVLDITAAAEPSSLDPSKAVDTVAFDVLNNVNEGLFRLDRDNRPEEAIASRMEISADKKVYTFVLRDAKWSDGKPVTAKDFEYSWKRTLNPKTASEYSYILYVIKNAKDYNLGKKSEKEVGIKAIDDKTLRVELEEPSPFFQGLTAFPVFFPQRKDVVEKFGNQYATEPDRMVTNGPYTLSKWQHEQQMTLKKSKTYWDRSGVKLTTANMYIIKDTATGVNLYNTGKTDMTQLDSALSDAFKKSPEFTPYTGAISQYVVFNTDKKFFSNTKIRKAISYAIDRDTLAKLLKDGSKPATAFVPPTITGTDNESFRKHASQGQLYNPTEAKRLLKEGMKEEGIISKPKLSLLSYDDYRKQAAIFIQDQLKTLLGIDIVVNPQPMKQKTDKESKGEFELSLAGWGADYNDPMTFLDTMLSDTSFNYGDWKNKEYDSLIEKSQINPNFKERVEDMTKAEEIMLEDAAIAPVLYGGKIYLQKQYVKDVIRHPVGAELSLKWAYLDGKSK</sequence>
<comment type="subcellular location">
    <subcellularLocation>
        <location evidence="1">Cell envelope</location>
    </subcellularLocation>
</comment>
<dbReference type="EMBL" id="FPAA01000002">
    <property type="protein sequence ID" value="SFS43402.1"/>
    <property type="molecule type" value="Genomic_DNA"/>
</dbReference>
<dbReference type="GO" id="GO:0030288">
    <property type="term" value="C:outer membrane-bounded periplasmic space"/>
    <property type="evidence" value="ECO:0007669"/>
    <property type="project" value="UniProtKB-ARBA"/>
</dbReference>
<dbReference type="InterPro" id="IPR030678">
    <property type="entry name" value="Peptide/Ni-bd"/>
</dbReference>
<evidence type="ECO:0000256" key="6">
    <source>
        <dbReference type="SAM" id="SignalP"/>
    </source>
</evidence>
<feature type="chain" id="PRO_5038399703" evidence="6">
    <location>
        <begin position="22"/>
        <end position="544"/>
    </location>
</feature>
<feature type="signal peptide" evidence="6">
    <location>
        <begin position="1"/>
        <end position="21"/>
    </location>
</feature>
<evidence type="ECO:0000256" key="4">
    <source>
        <dbReference type="ARBA" id="ARBA00022729"/>
    </source>
</evidence>
<dbReference type="AlphaFoldDB" id="A0A1I6PT59"/>
<dbReference type="PIRSF" id="PIRSF002741">
    <property type="entry name" value="MppA"/>
    <property type="match status" value="1"/>
</dbReference>
<evidence type="ECO:0000313" key="8">
    <source>
        <dbReference type="EMBL" id="SFS43402.1"/>
    </source>
</evidence>
<dbReference type="Gene3D" id="3.10.105.10">
    <property type="entry name" value="Dipeptide-binding Protein, Domain 3"/>
    <property type="match status" value="1"/>
</dbReference>
<dbReference type="CDD" id="cd08504">
    <property type="entry name" value="PBP2_OppA"/>
    <property type="match status" value="1"/>
</dbReference>
<dbReference type="PROSITE" id="PS51257">
    <property type="entry name" value="PROKAR_LIPOPROTEIN"/>
    <property type="match status" value="1"/>
</dbReference>
<dbReference type="PANTHER" id="PTHR30290">
    <property type="entry name" value="PERIPLASMIC BINDING COMPONENT OF ABC TRANSPORTER"/>
    <property type="match status" value="1"/>
</dbReference>
<dbReference type="Gene3D" id="3.90.76.10">
    <property type="entry name" value="Dipeptide-binding Protein, Domain 1"/>
    <property type="match status" value="1"/>
</dbReference>
<dbReference type="FunFam" id="3.10.105.10:FF:000001">
    <property type="entry name" value="Oligopeptide ABC transporter, oligopeptide-binding protein"/>
    <property type="match status" value="1"/>
</dbReference>
<dbReference type="FunFam" id="3.90.76.10:FF:000001">
    <property type="entry name" value="Oligopeptide ABC transporter substrate-binding protein"/>
    <property type="match status" value="1"/>
</dbReference>
<organism evidence="8 9">
    <name type="scientific">Marininema halotolerans</name>
    <dbReference type="NCBI Taxonomy" id="1155944"/>
    <lineage>
        <taxon>Bacteria</taxon>
        <taxon>Bacillati</taxon>
        <taxon>Bacillota</taxon>
        <taxon>Bacilli</taxon>
        <taxon>Bacillales</taxon>
        <taxon>Thermoactinomycetaceae</taxon>
        <taxon>Marininema</taxon>
    </lineage>
</organism>
<dbReference type="GO" id="GO:1904680">
    <property type="term" value="F:peptide transmembrane transporter activity"/>
    <property type="evidence" value="ECO:0007669"/>
    <property type="project" value="TreeGrafter"/>
</dbReference>
<keyword evidence="5" id="KW-0571">Peptide transport</keyword>
<gene>
    <name evidence="8" type="ORF">SAMN05444972_102116</name>
</gene>
<keyword evidence="9" id="KW-1185">Reference proteome</keyword>
<name>A0A1I6PT59_9BACL</name>
<keyword evidence="5" id="KW-0653">Protein transport</keyword>
<dbReference type="RefSeq" id="WP_091833813.1">
    <property type="nucleotide sequence ID" value="NZ_FPAA01000002.1"/>
</dbReference>
<protein>
    <submittedName>
        <fullName evidence="8">Oligopeptide transport system substrate-binding protein</fullName>
    </submittedName>
</protein>
<dbReference type="GO" id="GO:0043190">
    <property type="term" value="C:ATP-binding cassette (ABC) transporter complex"/>
    <property type="evidence" value="ECO:0007669"/>
    <property type="project" value="InterPro"/>
</dbReference>
<accession>A0A1I6PT59</accession>
<evidence type="ECO:0000259" key="7">
    <source>
        <dbReference type="Pfam" id="PF00496"/>
    </source>
</evidence>
<proteinExistence type="inferred from homology"/>
<dbReference type="Gene3D" id="3.40.190.10">
    <property type="entry name" value="Periplasmic binding protein-like II"/>
    <property type="match status" value="1"/>
</dbReference>
<evidence type="ECO:0000256" key="3">
    <source>
        <dbReference type="ARBA" id="ARBA00022448"/>
    </source>
</evidence>
<keyword evidence="4 6" id="KW-0732">Signal</keyword>
<keyword evidence="3" id="KW-0813">Transport</keyword>
<dbReference type="Pfam" id="PF00496">
    <property type="entry name" value="SBP_bac_5"/>
    <property type="match status" value="1"/>
</dbReference>
<evidence type="ECO:0000256" key="5">
    <source>
        <dbReference type="ARBA" id="ARBA00022856"/>
    </source>
</evidence>
<evidence type="ECO:0000313" key="9">
    <source>
        <dbReference type="Proteomes" id="UP000198660"/>
    </source>
</evidence>
<dbReference type="InterPro" id="IPR000914">
    <property type="entry name" value="SBP_5_dom"/>
</dbReference>
<dbReference type="PANTHER" id="PTHR30290:SF79">
    <property type="entry name" value="DIPEPTIDE-BINDING PROTEIN DPPE"/>
    <property type="match status" value="1"/>
</dbReference>
<dbReference type="OrthoDB" id="9801912at2"/>
<feature type="domain" description="Solute-binding protein family 5" evidence="7">
    <location>
        <begin position="85"/>
        <end position="461"/>
    </location>
</feature>
<comment type="similarity">
    <text evidence="2">Belongs to the bacterial solute-binding protein 5 family.</text>
</comment>
<dbReference type="InterPro" id="IPR039424">
    <property type="entry name" value="SBP_5"/>
</dbReference>
<evidence type="ECO:0000256" key="2">
    <source>
        <dbReference type="ARBA" id="ARBA00005695"/>
    </source>
</evidence>